<evidence type="ECO:0000313" key="2">
    <source>
        <dbReference type="Proteomes" id="UP000070394"/>
    </source>
</evidence>
<dbReference type="PATRIC" id="fig|467210.3.peg.2338"/>
<gene>
    <name evidence="1" type="ORF">HMPREF1866_02359</name>
</gene>
<dbReference type="EMBL" id="LSDA01000126">
    <property type="protein sequence ID" value="KXB54507.1"/>
    <property type="molecule type" value="Genomic_DNA"/>
</dbReference>
<keyword evidence="2" id="KW-1185">Reference proteome</keyword>
<dbReference type="STRING" id="467210.HMPREF1866_02359"/>
<reference evidence="2" key="1">
    <citation type="submission" date="2016-01" db="EMBL/GenBank/DDBJ databases">
        <authorList>
            <person name="Mitreva M."/>
            <person name="Pepin K.H."/>
            <person name="Mihindukulasuriya K.A."/>
            <person name="Fulton R."/>
            <person name="Fronick C."/>
            <person name="O'Laughlin M."/>
            <person name="Miner T."/>
            <person name="Herter B."/>
            <person name="Rosa B.A."/>
            <person name="Cordes M."/>
            <person name="Tomlinson C."/>
            <person name="Wollam A."/>
            <person name="Palsikar V.B."/>
            <person name="Mardis E.R."/>
            <person name="Wilson R.K."/>
        </authorList>
    </citation>
    <scope>NUCLEOTIDE SEQUENCE [LARGE SCALE GENOMIC DNA]</scope>
    <source>
        <strain evidence="2">DNF00896</strain>
    </source>
</reference>
<accession>A0A133ZGC5</accession>
<dbReference type="Proteomes" id="UP000070394">
    <property type="component" value="Unassembled WGS sequence"/>
</dbReference>
<sequence length="44" mass="4870">MVTASPKAFMHKGLGAYPNRKKARLRMVILVTTGELLGITKIEK</sequence>
<name>A0A133ZGC5_9FIRM</name>
<organism evidence="1 2">
    <name type="scientific">Lachnoanaerobaculum saburreum</name>
    <dbReference type="NCBI Taxonomy" id="467210"/>
    <lineage>
        <taxon>Bacteria</taxon>
        <taxon>Bacillati</taxon>
        <taxon>Bacillota</taxon>
        <taxon>Clostridia</taxon>
        <taxon>Lachnospirales</taxon>
        <taxon>Lachnospiraceae</taxon>
        <taxon>Lachnoanaerobaculum</taxon>
    </lineage>
</organism>
<proteinExistence type="predicted"/>
<dbReference type="AlphaFoldDB" id="A0A133ZGC5"/>
<protein>
    <submittedName>
        <fullName evidence="1">Uncharacterized protein</fullName>
    </submittedName>
</protein>
<evidence type="ECO:0000313" key="1">
    <source>
        <dbReference type="EMBL" id="KXB54507.1"/>
    </source>
</evidence>
<comment type="caution">
    <text evidence="1">The sequence shown here is derived from an EMBL/GenBank/DDBJ whole genome shotgun (WGS) entry which is preliminary data.</text>
</comment>